<proteinExistence type="predicted"/>
<evidence type="ECO:0000259" key="1">
    <source>
        <dbReference type="Pfam" id="PF07727"/>
    </source>
</evidence>
<protein>
    <submittedName>
        <fullName evidence="2">Copia protein</fullName>
    </submittedName>
</protein>
<dbReference type="Proteomes" id="UP000075243">
    <property type="component" value="Chromosome 11"/>
</dbReference>
<dbReference type="InterPro" id="IPR013103">
    <property type="entry name" value="RVT_2"/>
</dbReference>
<sequence length="178" mass="20552">MVCRLKKSLYGLRQASHNWYSKLSQALMEYGFCECHADHNLFIYSHNNVLLVVLIYVDDIVIASNDTVTCANFKQYLDQCFYMKDLGPLKYFIGLELAKGAHGLFINQRKYALDILNKCGMLACKPSSFPMEQNHQLTLASRHDDCDPSQYRRLVGPLTRPDITYSMHILSQFMQEPQ</sequence>
<accession>A0A151SNI7</accession>
<dbReference type="PANTHER" id="PTHR11439:SF470">
    <property type="entry name" value="CYSTEINE-RICH RLK (RECEPTOR-LIKE PROTEIN KINASE) 8"/>
    <property type="match status" value="1"/>
</dbReference>
<reference evidence="2 3" key="1">
    <citation type="journal article" date="2012" name="Nat. Biotechnol.">
        <title>Draft genome sequence of pigeonpea (Cajanus cajan), an orphan legume crop of resource-poor farmers.</title>
        <authorList>
            <person name="Varshney R.K."/>
            <person name="Chen W."/>
            <person name="Li Y."/>
            <person name="Bharti A.K."/>
            <person name="Saxena R.K."/>
            <person name="Schlueter J.A."/>
            <person name="Donoghue M.T."/>
            <person name="Azam S."/>
            <person name="Fan G."/>
            <person name="Whaley A.M."/>
            <person name="Farmer A.D."/>
            <person name="Sheridan J."/>
            <person name="Iwata A."/>
            <person name="Tuteja R."/>
            <person name="Penmetsa R.V."/>
            <person name="Wu W."/>
            <person name="Upadhyaya H.D."/>
            <person name="Yang S.P."/>
            <person name="Shah T."/>
            <person name="Saxena K.B."/>
            <person name="Michael T."/>
            <person name="McCombie W.R."/>
            <person name="Yang B."/>
            <person name="Zhang G."/>
            <person name="Yang H."/>
            <person name="Wang J."/>
            <person name="Spillane C."/>
            <person name="Cook D.R."/>
            <person name="May G.D."/>
            <person name="Xu X."/>
            <person name="Jackson S.A."/>
        </authorList>
    </citation>
    <scope>NUCLEOTIDE SEQUENCE [LARGE SCALE GENOMIC DNA]</scope>
    <source>
        <strain evidence="3">cv. Asha</strain>
    </source>
</reference>
<name>A0A151SNI7_CAJCA</name>
<dbReference type="PANTHER" id="PTHR11439">
    <property type="entry name" value="GAG-POL-RELATED RETROTRANSPOSON"/>
    <property type="match status" value="1"/>
</dbReference>
<feature type="domain" description="Reverse transcriptase Ty1/copia-type" evidence="1">
    <location>
        <begin position="2"/>
        <end position="132"/>
    </location>
</feature>
<evidence type="ECO:0000313" key="3">
    <source>
        <dbReference type="Proteomes" id="UP000075243"/>
    </source>
</evidence>
<dbReference type="Gramene" id="C.cajan_02518.t">
    <property type="protein sequence ID" value="C.cajan_02518.t"/>
    <property type="gene ID" value="C.cajan_02518"/>
</dbReference>
<organism evidence="2 3">
    <name type="scientific">Cajanus cajan</name>
    <name type="common">Pigeon pea</name>
    <name type="synonym">Cajanus indicus</name>
    <dbReference type="NCBI Taxonomy" id="3821"/>
    <lineage>
        <taxon>Eukaryota</taxon>
        <taxon>Viridiplantae</taxon>
        <taxon>Streptophyta</taxon>
        <taxon>Embryophyta</taxon>
        <taxon>Tracheophyta</taxon>
        <taxon>Spermatophyta</taxon>
        <taxon>Magnoliopsida</taxon>
        <taxon>eudicotyledons</taxon>
        <taxon>Gunneridae</taxon>
        <taxon>Pentapetalae</taxon>
        <taxon>rosids</taxon>
        <taxon>fabids</taxon>
        <taxon>Fabales</taxon>
        <taxon>Fabaceae</taxon>
        <taxon>Papilionoideae</taxon>
        <taxon>50 kb inversion clade</taxon>
        <taxon>NPAAA clade</taxon>
        <taxon>indigoferoid/millettioid clade</taxon>
        <taxon>Phaseoleae</taxon>
        <taxon>Cajanus</taxon>
    </lineage>
</organism>
<keyword evidence="3" id="KW-1185">Reference proteome</keyword>
<dbReference type="AlphaFoldDB" id="A0A151SNI7"/>
<dbReference type="InterPro" id="IPR043502">
    <property type="entry name" value="DNA/RNA_pol_sf"/>
</dbReference>
<dbReference type="EMBL" id="CM003613">
    <property type="protein sequence ID" value="KYP56343.1"/>
    <property type="molecule type" value="Genomic_DNA"/>
</dbReference>
<dbReference type="STRING" id="3821.A0A151SNI7"/>
<dbReference type="SUPFAM" id="SSF56672">
    <property type="entry name" value="DNA/RNA polymerases"/>
    <property type="match status" value="1"/>
</dbReference>
<gene>
    <name evidence="2" type="ORF">KK1_002581</name>
</gene>
<evidence type="ECO:0000313" key="2">
    <source>
        <dbReference type="EMBL" id="KYP56343.1"/>
    </source>
</evidence>
<dbReference type="Pfam" id="PF07727">
    <property type="entry name" value="RVT_2"/>
    <property type="match status" value="1"/>
</dbReference>